<keyword evidence="4" id="KW-0012">Acyltransferase</keyword>
<organism evidence="4">
    <name type="scientific">hydrothermal vent metagenome</name>
    <dbReference type="NCBI Taxonomy" id="652676"/>
    <lineage>
        <taxon>unclassified sequences</taxon>
        <taxon>metagenomes</taxon>
        <taxon>ecological metagenomes</taxon>
    </lineage>
</organism>
<evidence type="ECO:0000256" key="1">
    <source>
        <dbReference type="ARBA" id="ARBA00022679"/>
    </source>
</evidence>
<accession>A0A160VDM7</accession>
<dbReference type="EMBL" id="FAXC01000085">
    <property type="protein sequence ID" value="CUV08576.1"/>
    <property type="molecule type" value="Genomic_DNA"/>
</dbReference>
<dbReference type="InterPro" id="IPR043137">
    <property type="entry name" value="GGT_ssub_C"/>
</dbReference>
<dbReference type="PRINTS" id="PR01210">
    <property type="entry name" value="GGTRANSPTASE"/>
</dbReference>
<dbReference type="PANTHER" id="PTHR43199">
    <property type="entry name" value="GLUTATHIONE HYDROLASE"/>
    <property type="match status" value="1"/>
</dbReference>
<gene>
    <name evidence="4" type="ORF">MGWOODY_Mmi1859</name>
</gene>
<reference evidence="4" key="1">
    <citation type="submission" date="2015-10" db="EMBL/GenBank/DDBJ databases">
        <authorList>
            <person name="Gilbert D.G."/>
        </authorList>
    </citation>
    <scope>NUCLEOTIDE SEQUENCE</scope>
</reference>
<dbReference type="PANTHER" id="PTHR43199:SF1">
    <property type="entry name" value="GLUTATHIONE HYDROLASE PROENZYME"/>
    <property type="match status" value="1"/>
</dbReference>
<keyword evidence="3" id="KW-0865">Zymogen</keyword>
<proteinExistence type="predicted"/>
<keyword evidence="2" id="KW-0378">Hydrolase</keyword>
<evidence type="ECO:0000313" key="4">
    <source>
        <dbReference type="EMBL" id="CUV08576.1"/>
    </source>
</evidence>
<sequence>MLNMLQAIMNQSIELPIDFSWNSSDYIHAITEIERRAYADRAEHLGDADFWNVPIEMLLSESYAIERASNIDLSRATSSQDVKHGGPIKESEETTHYSVVDKEGNAVAVTTTINWGWGNGVTVTGAGFLLNNEMDDFSIKPGMPNAYGLLGNEANAIEPTKRPLSSMTPTIVLKHDKPFLVLGTPGGSTIITSVLQNILNVTLHDMNIKEAVSSPRFHSQWQPDMVFYEKYGLSHDVIENLKSRGHNIILRGNIGEANGIMINEKGYWGGADSRGENTAIGY</sequence>
<evidence type="ECO:0000256" key="3">
    <source>
        <dbReference type="ARBA" id="ARBA00023145"/>
    </source>
</evidence>
<dbReference type="Pfam" id="PF01019">
    <property type="entry name" value="G_glu_transpept"/>
    <property type="match status" value="1"/>
</dbReference>
<dbReference type="EC" id="2.3.2.2" evidence="4"/>
<keyword evidence="1 4" id="KW-0808">Transferase</keyword>
<dbReference type="InterPro" id="IPR043138">
    <property type="entry name" value="GGT_lsub"/>
</dbReference>
<evidence type="ECO:0000256" key="2">
    <source>
        <dbReference type="ARBA" id="ARBA00022801"/>
    </source>
</evidence>
<dbReference type="GO" id="GO:0016787">
    <property type="term" value="F:hydrolase activity"/>
    <property type="evidence" value="ECO:0007669"/>
    <property type="project" value="UniProtKB-KW"/>
</dbReference>
<dbReference type="InterPro" id="IPR051792">
    <property type="entry name" value="GGT_bact"/>
</dbReference>
<dbReference type="SUPFAM" id="SSF56235">
    <property type="entry name" value="N-terminal nucleophile aminohydrolases (Ntn hydrolases)"/>
    <property type="match status" value="1"/>
</dbReference>
<protein>
    <submittedName>
        <fullName evidence="4">Gamma-glutamyltranspeptidase</fullName>
        <ecNumber evidence="4">2.3.2.2</ecNumber>
    </submittedName>
</protein>
<dbReference type="InterPro" id="IPR029055">
    <property type="entry name" value="Ntn_hydrolases_N"/>
</dbReference>
<dbReference type="Gene3D" id="3.60.20.40">
    <property type="match status" value="1"/>
</dbReference>
<dbReference type="GO" id="GO:0103068">
    <property type="term" value="F:leukotriene C4 gamma-glutamyl transferase activity"/>
    <property type="evidence" value="ECO:0007669"/>
    <property type="project" value="UniProtKB-EC"/>
</dbReference>
<name>A0A160VDM7_9ZZZZ</name>
<dbReference type="Gene3D" id="1.10.246.130">
    <property type="match status" value="1"/>
</dbReference>
<dbReference type="AlphaFoldDB" id="A0A160VDM7"/>